<gene>
    <name evidence="2" type="ORF">AB835_14875</name>
</gene>
<dbReference type="Pfam" id="PF00899">
    <property type="entry name" value="ThiF"/>
    <property type="match status" value="1"/>
</dbReference>
<comment type="caution">
    <text evidence="2">The sequence shown here is derived from an EMBL/GenBank/DDBJ whole genome shotgun (WGS) entry which is preliminary data.</text>
</comment>
<reference evidence="2 3" key="1">
    <citation type="journal article" date="2016" name="Appl. Environ. Microbiol.">
        <title>Lack of Overt Genome Reduction in the Bryostatin-Producing Bryozoan Symbiont "Candidatus Endobugula sertula".</title>
        <authorList>
            <person name="Miller I.J."/>
            <person name="Vanee N."/>
            <person name="Fong S.S."/>
            <person name="Lim-Fong G.E."/>
            <person name="Kwan J.C."/>
        </authorList>
    </citation>
    <scope>NUCLEOTIDE SEQUENCE [LARGE SCALE GENOMIC DNA]</scope>
    <source>
        <strain evidence="2">AB1-4</strain>
    </source>
</reference>
<sequence>MLRKKKRSCLIVGGDHLQWNTHELPPELESKFLPHLNSDKSLCYLDEETTSLWVIDPETTLATFVEAIKTRIQEWGKDIITSRDFQQELTSYWKGEYQVFDVSNDRESGMYVFYKRLSINGEEEAEVVLSNTIEDANQWIKKRRGEKLQSTGIFIPVDFKQPPVVPHHIDWPPKNFSNFIDWLSSVNPDAKSSLIHKIVKYVDKKGIIFISFRYQEEDIGFSVDMTKESIPIIQRFKPKKNSAKKSQKRQYNIHQAISSIAKLTRSFTRANVKDVSTSFIVKRNRNTANDEGLEGQRVALIGCGTIGSYTAHSLIQIGAGSGTKGELHLYDDDILGPGNLGRHLLDVEYLQEQKSFALKHFLDNQGIANSIVGHGSFCKEDIVKRWDVIIDATGHTEFSLNLSRWVNTAQWNSKRPALIHGWIDAYGLASRALLNTAGTACFGCLTVENGETRKSRFELFKPGNEPNHAEQFRRGCGKTYMPFNSQPSLSAAGMIQQLCSQTGPTFMQTRFSDQVPFVKNQKLTPLSSCAICSK</sequence>
<name>A0A1D2QL69_9GAMM</name>
<dbReference type="SUPFAM" id="SSF69572">
    <property type="entry name" value="Activating enzymes of the ubiquitin-like proteins"/>
    <property type="match status" value="1"/>
</dbReference>
<accession>A0A1D2QL69</accession>
<organism evidence="2 3">
    <name type="scientific">Candidatus Endobugula sertula</name>
    <name type="common">Bugula neritina bacterial symbiont</name>
    <dbReference type="NCBI Taxonomy" id="62101"/>
    <lineage>
        <taxon>Bacteria</taxon>
        <taxon>Pseudomonadati</taxon>
        <taxon>Pseudomonadota</taxon>
        <taxon>Gammaproteobacteria</taxon>
        <taxon>Cellvibrionales</taxon>
        <taxon>Cellvibrionaceae</taxon>
        <taxon>Candidatus Endobugula</taxon>
    </lineage>
</organism>
<dbReference type="EMBL" id="MDLC01000105">
    <property type="protein sequence ID" value="ODS22318.1"/>
    <property type="molecule type" value="Genomic_DNA"/>
</dbReference>
<dbReference type="Gene3D" id="3.40.50.720">
    <property type="entry name" value="NAD(P)-binding Rossmann-like Domain"/>
    <property type="match status" value="1"/>
</dbReference>
<dbReference type="AlphaFoldDB" id="A0A1D2QL69"/>
<dbReference type="Proteomes" id="UP000242502">
    <property type="component" value="Unassembled WGS sequence"/>
</dbReference>
<proteinExistence type="predicted"/>
<protein>
    <recommendedName>
        <fullName evidence="1">THIF-type NAD/FAD binding fold domain-containing protein</fullName>
    </recommendedName>
</protein>
<dbReference type="STRING" id="62101.AB835_14875"/>
<evidence type="ECO:0000313" key="2">
    <source>
        <dbReference type="EMBL" id="ODS22318.1"/>
    </source>
</evidence>
<dbReference type="GO" id="GO:0008641">
    <property type="term" value="F:ubiquitin-like modifier activating enzyme activity"/>
    <property type="evidence" value="ECO:0007669"/>
    <property type="project" value="InterPro"/>
</dbReference>
<evidence type="ECO:0000259" key="1">
    <source>
        <dbReference type="Pfam" id="PF00899"/>
    </source>
</evidence>
<dbReference type="InterPro" id="IPR035985">
    <property type="entry name" value="Ubiquitin-activating_enz"/>
</dbReference>
<evidence type="ECO:0000313" key="3">
    <source>
        <dbReference type="Proteomes" id="UP000242502"/>
    </source>
</evidence>
<feature type="domain" description="THIF-type NAD/FAD binding fold" evidence="1">
    <location>
        <begin position="291"/>
        <end position="452"/>
    </location>
</feature>
<dbReference type="InterPro" id="IPR000594">
    <property type="entry name" value="ThiF_NAD_FAD-bd"/>
</dbReference>